<evidence type="ECO:0000256" key="2">
    <source>
        <dbReference type="ARBA" id="ARBA00022741"/>
    </source>
</evidence>
<feature type="domain" description="Tr-type G" evidence="6">
    <location>
        <begin position="8"/>
        <end position="287"/>
    </location>
</feature>
<dbReference type="SUPFAM" id="SSF52540">
    <property type="entry name" value="P-loop containing nucleoside triphosphate hydrolases"/>
    <property type="match status" value="1"/>
</dbReference>
<dbReference type="FunFam" id="3.30.70.870:FF:000001">
    <property type="entry name" value="Elongation factor G"/>
    <property type="match status" value="1"/>
</dbReference>
<dbReference type="NCBIfam" id="NF009379">
    <property type="entry name" value="PRK12740.1-3"/>
    <property type="match status" value="1"/>
</dbReference>
<dbReference type="InterPro" id="IPR009000">
    <property type="entry name" value="Transl_B-barrel_sf"/>
</dbReference>
<evidence type="ECO:0000256" key="4">
    <source>
        <dbReference type="ARBA" id="ARBA00022917"/>
    </source>
</evidence>
<comment type="similarity">
    <text evidence="1">Belongs to the TRAFAC class translation factor GTPase superfamily. Classic translation factor GTPase family. EF-G/EF-2 subfamily.</text>
</comment>
<keyword evidence="5" id="KW-0342">GTP-binding</keyword>
<dbReference type="AlphaFoldDB" id="A0A160VAS5"/>
<sequence>MEATFPIEQIRNIGFIAHIDAGKTTVTEQVLFATGRIHRAGGVDDGNTAMDWMPQEKERGITITAAATTTYWQEHRINVIDTPGHVDFTAEVERSLRVLDGGIVVLDAVAGVQSQSETVWRQADTYKVPRICFVNKMDRVGASFERTIESIRRRLNGNPVAIQLPIGVEDQFAGMIDLISGKAVTYPLGRVNEGNADRPDEVDMPAEYQEQFNLYRQEMIEKIAETNDDLLIKYLEGEMIGSDELTKALRQATLDQKVVPVLCGSAMFAKGVHNLLDAIIDYLPSPADVPPVEGVNPSTNEIEIRNPDSSEPLAALAFKVATDPYVGRLVFLRVYSGTVKAGAVVSNLTKNGRERMGRLLRMHANSREELEEVTAGNICAAIGLKNTFTGDTIGLQEDGVILEPPKFPKPVVSVAVEPNTKADQDRLSDALRKLADEDPTFVVSVNDETAQTIISGMGELHLEVLVDRMRREFNVVAQVGMPRVSYRETLTIAKEVEGRFVRQTGGHGQFGHVILELEPLDRGEGIIFENKITRGAIPREYIPAVEKGVRDALDNGPLAGYPLVDLRVSLVDGSFHQVDSSELAFRSAGMLAIREGTPKCAPVLLEPIADLEVVTPGEYLGEVIGDLGTRRAQIQSIEGQEDLQSVRALLPLGETFSYTTALRSLSQGRASYSMEFKYYEPVPEHIIKSLTPA</sequence>
<evidence type="ECO:0000256" key="1">
    <source>
        <dbReference type="ARBA" id="ARBA00005870"/>
    </source>
</evidence>
<dbReference type="CDD" id="cd16262">
    <property type="entry name" value="EFG_III"/>
    <property type="match status" value="1"/>
</dbReference>
<keyword evidence="2" id="KW-0547">Nucleotide-binding</keyword>
<name>A0A160VAS5_9ZZZZ</name>
<dbReference type="Pfam" id="PF03144">
    <property type="entry name" value="GTP_EFTU_D2"/>
    <property type="match status" value="1"/>
</dbReference>
<dbReference type="Gene3D" id="3.30.230.10">
    <property type="match status" value="1"/>
</dbReference>
<proteinExistence type="inferred from homology"/>
<reference evidence="7" key="1">
    <citation type="submission" date="2015-10" db="EMBL/GenBank/DDBJ databases">
        <authorList>
            <person name="Gilbert D.G."/>
        </authorList>
    </citation>
    <scope>NUCLEOTIDE SEQUENCE</scope>
</reference>
<dbReference type="NCBIfam" id="NF009381">
    <property type="entry name" value="PRK12740.1-5"/>
    <property type="match status" value="1"/>
</dbReference>
<dbReference type="GO" id="GO:0003746">
    <property type="term" value="F:translation elongation factor activity"/>
    <property type="evidence" value="ECO:0007669"/>
    <property type="project" value="UniProtKB-KW"/>
</dbReference>
<dbReference type="Gene3D" id="2.40.30.10">
    <property type="entry name" value="Translation factors"/>
    <property type="match status" value="1"/>
</dbReference>
<evidence type="ECO:0000256" key="3">
    <source>
        <dbReference type="ARBA" id="ARBA00022768"/>
    </source>
</evidence>
<dbReference type="PANTHER" id="PTHR43261:SF1">
    <property type="entry name" value="RIBOSOME-RELEASING FACTOR 2, MITOCHONDRIAL"/>
    <property type="match status" value="1"/>
</dbReference>
<dbReference type="FunFam" id="3.40.50.300:FF:000029">
    <property type="entry name" value="Elongation factor G"/>
    <property type="match status" value="1"/>
</dbReference>
<dbReference type="InterPro" id="IPR004540">
    <property type="entry name" value="Transl_elong_EFG/EF2"/>
</dbReference>
<dbReference type="InterPro" id="IPR035649">
    <property type="entry name" value="EFG_V"/>
</dbReference>
<dbReference type="CDD" id="cd03713">
    <property type="entry name" value="EFG_mtEFG_C"/>
    <property type="match status" value="1"/>
</dbReference>
<dbReference type="CDD" id="cd04088">
    <property type="entry name" value="EFG_mtEFG_II"/>
    <property type="match status" value="1"/>
</dbReference>
<gene>
    <name evidence="7" type="ORF">MGWOODY_Clf2018</name>
</gene>
<evidence type="ECO:0000259" key="6">
    <source>
        <dbReference type="PROSITE" id="PS51722"/>
    </source>
</evidence>
<evidence type="ECO:0000256" key="5">
    <source>
        <dbReference type="ARBA" id="ARBA00023134"/>
    </source>
</evidence>
<keyword evidence="3 7" id="KW-0251">Elongation factor</keyword>
<dbReference type="Gene3D" id="3.30.70.870">
    <property type="entry name" value="Elongation Factor G (Translational Gtpase), domain 3"/>
    <property type="match status" value="1"/>
</dbReference>
<dbReference type="PRINTS" id="PR00315">
    <property type="entry name" value="ELONGATNFCT"/>
</dbReference>
<dbReference type="InterPro" id="IPR041095">
    <property type="entry name" value="EFG_II"/>
</dbReference>
<keyword evidence="4" id="KW-0648">Protein biosynthesis</keyword>
<evidence type="ECO:0000313" key="7">
    <source>
        <dbReference type="EMBL" id="CUV03088.1"/>
    </source>
</evidence>
<dbReference type="Pfam" id="PF14492">
    <property type="entry name" value="EFG_III"/>
    <property type="match status" value="1"/>
</dbReference>
<dbReference type="InterPro" id="IPR004161">
    <property type="entry name" value="EFTu-like_2"/>
</dbReference>
<dbReference type="PROSITE" id="PS51722">
    <property type="entry name" value="G_TR_2"/>
    <property type="match status" value="1"/>
</dbReference>
<dbReference type="GO" id="GO:0032790">
    <property type="term" value="P:ribosome disassembly"/>
    <property type="evidence" value="ECO:0007669"/>
    <property type="project" value="TreeGrafter"/>
</dbReference>
<dbReference type="SUPFAM" id="SSF50447">
    <property type="entry name" value="Translation proteins"/>
    <property type="match status" value="1"/>
</dbReference>
<dbReference type="PROSITE" id="PS00301">
    <property type="entry name" value="G_TR_1"/>
    <property type="match status" value="1"/>
</dbReference>
<dbReference type="FunFam" id="3.30.70.240:FF:000001">
    <property type="entry name" value="Elongation factor G"/>
    <property type="match status" value="1"/>
</dbReference>
<dbReference type="SMART" id="SM00838">
    <property type="entry name" value="EFG_C"/>
    <property type="match status" value="1"/>
</dbReference>
<dbReference type="InterPro" id="IPR020568">
    <property type="entry name" value="Ribosomal_Su5_D2-typ_SF"/>
</dbReference>
<dbReference type="FunFam" id="3.30.230.10:FF:000003">
    <property type="entry name" value="Elongation factor G"/>
    <property type="match status" value="1"/>
</dbReference>
<dbReference type="InterPro" id="IPR047872">
    <property type="entry name" value="EFG_IV"/>
</dbReference>
<dbReference type="SUPFAM" id="SSF54211">
    <property type="entry name" value="Ribosomal protein S5 domain 2-like"/>
    <property type="match status" value="1"/>
</dbReference>
<dbReference type="SUPFAM" id="SSF54980">
    <property type="entry name" value="EF-G C-terminal domain-like"/>
    <property type="match status" value="2"/>
</dbReference>
<dbReference type="Pfam" id="PF00009">
    <property type="entry name" value="GTP_EFTU"/>
    <property type="match status" value="1"/>
</dbReference>
<dbReference type="Gene3D" id="3.40.50.300">
    <property type="entry name" value="P-loop containing nucleotide triphosphate hydrolases"/>
    <property type="match status" value="1"/>
</dbReference>
<dbReference type="HAMAP" id="MF_00054_B">
    <property type="entry name" value="EF_G_EF_2_B"/>
    <property type="match status" value="1"/>
</dbReference>
<dbReference type="InterPro" id="IPR000640">
    <property type="entry name" value="EFG_V-like"/>
</dbReference>
<organism evidence="7">
    <name type="scientific">hydrothermal vent metagenome</name>
    <dbReference type="NCBI Taxonomy" id="652676"/>
    <lineage>
        <taxon>unclassified sequences</taxon>
        <taxon>metagenomes</taxon>
        <taxon>ecological metagenomes</taxon>
    </lineage>
</organism>
<accession>A0A160VAS5</accession>
<dbReference type="NCBIfam" id="TIGR00484">
    <property type="entry name" value="EF-G"/>
    <property type="match status" value="1"/>
</dbReference>
<dbReference type="InterPro" id="IPR027417">
    <property type="entry name" value="P-loop_NTPase"/>
</dbReference>
<dbReference type="GO" id="GO:0003924">
    <property type="term" value="F:GTPase activity"/>
    <property type="evidence" value="ECO:0007669"/>
    <property type="project" value="InterPro"/>
</dbReference>
<dbReference type="InterPro" id="IPR000795">
    <property type="entry name" value="T_Tr_GTP-bd_dom"/>
</dbReference>
<dbReference type="Pfam" id="PF00679">
    <property type="entry name" value="EFG_C"/>
    <property type="match status" value="1"/>
</dbReference>
<dbReference type="NCBIfam" id="TIGR00231">
    <property type="entry name" value="small_GTP"/>
    <property type="match status" value="1"/>
</dbReference>
<dbReference type="InterPro" id="IPR005517">
    <property type="entry name" value="Transl_elong_EFG/EF2_IV"/>
</dbReference>
<dbReference type="InterPro" id="IPR014721">
    <property type="entry name" value="Ribsml_uS5_D2-typ_fold_subgr"/>
</dbReference>
<dbReference type="CDD" id="cd01886">
    <property type="entry name" value="EF-G"/>
    <property type="match status" value="1"/>
</dbReference>
<dbReference type="InterPro" id="IPR031157">
    <property type="entry name" value="G_TR_CS"/>
</dbReference>
<dbReference type="InterPro" id="IPR005225">
    <property type="entry name" value="Small_GTP-bd"/>
</dbReference>
<protein>
    <submittedName>
        <fullName evidence="7">Translation elongation factor G</fullName>
    </submittedName>
</protein>
<dbReference type="GO" id="GO:0005525">
    <property type="term" value="F:GTP binding"/>
    <property type="evidence" value="ECO:0007669"/>
    <property type="project" value="UniProtKB-KW"/>
</dbReference>
<dbReference type="InterPro" id="IPR009022">
    <property type="entry name" value="EFG_III"/>
</dbReference>
<dbReference type="CDD" id="cd01434">
    <property type="entry name" value="EFG_mtEFG1_IV"/>
    <property type="match status" value="1"/>
</dbReference>
<dbReference type="PANTHER" id="PTHR43261">
    <property type="entry name" value="TRANSLATION ELONGATION FACTOR G-RELATED"/>
    <property type="match status" value="1"/>
</dbReference>
<dbReference type="Gene3D" id="3.30.70.240">
    <property type="match status" value="1"/>
</dbReference>
<dbReference type="EMBL" id="FAXA01000355">
    <property type="protein sequence ID" value="CUV03088.1"/>
    <property type="molecule type" value="Genomic_DNA"/>
</dbReference>
<dbReference type="Pfam" id="PF03764">
    <property type="entry name" value="EFG_IV"/>
    <property type="match status" value="1"/>
</dbReference>
<dbReference type="FunFam" id="2.40.30.10:FF:000006">
    <property type="entry name" value="Elongation factor G"/>
    <property type="match status" value="1"/>
</dbReference>
<dbReference type="SMART" id="SM00889">
    <property type="entry name" value="EFG_IV"/>
    <property type="match status" value="1"/>
</dbReference>
<dbReference type="InterPro" id="IPR035647">
    <property type="entry name" value="EFG_III/V"/>
</dbReference>